<dbReference type="NCBIfam" id="TIGR00158">
    <property type="entry name" value="L9"/>
    <property type="match status" value="1"/>
</dbReference>
<dbReference type="GO" id="GO:1990904">
    <property type="term" value="C:ribonucleoprotein complex"/>
    <property type="evidence" value="ECO:0007669"/>
    <property type="project" value="UniProtKB-KW"/>
</dbReference>
<dbReference type="RefSeq" id="WP_188906206.1">
    <property type="nucleotide sequence ID" value="NZ_BMIQ01000001.1"/>
</dbReference>
<organism evidence="10 11">
    <name type="scientific">Aureimonas endophytica</name>
    <dbReference type="NCBI Taxonomy" id="2027858"/>
    <lineage>
        <taxon>Bacteria</taxon>
        <taxon>Pseudomonadati</taxon>
        <taxon>Pseudomonadota</taxon>
        <taxon>Alphaproteobacteria</taxon>
        <taxon>Hyphomicrobiales</taxon>
        <taxon>Aurantimonadaceae</taxon>
        <taxon>Aureimonas</taxon>
    </lineage>
</organism>
<dbReference type="InterPro" id="IPR036935">
    <property type="entry name" value="Ribosomal_bL9_N_sf"/>
</dbReference>
<dbReference type="InterPro" id="IPR000244">
    <property type="entry name" value="Ribosomal_bL9"/>
</dbReference>
<comment type="caution">
    <text evidence="10">The sequence shown here is derived from an EMBL/GenBank/DDBJ whole genome shotgun (WGS) entry which is preliminary data.</text>
</comment>
<dbReference type="InterPro" id="IPR009027">
    <property type="entry name" value="Ribosomal_bL9/RNase_H1_N"/>
</dbReference>
<dbReference type="Gene3D" id="3.40.5.10">
    <property type="entry name" value="Ribosomal protein L9, N-terminal domain"/>
    <property type="match status" value="1"/>
</dbReference>
<evidence type="ECO:0000256" key="4">
    <source>
        <dbReference type="ARBA" id="ARBA00022980"/>
    </source>
</evidence>
<evidence type="ECO:0000256" key="7">
    <source>
        <dbReference type="HAMAP-Rule" id="MF_00503"/>
    </source>
</evidence>
<dbReference type="EMBL" id="BMIQ01000001">
    <property type="protein sequence ID" value="GGD85547.1"/>
    <property type="molecule type" value="Genomic_DNA"/>
</dbReference>
<dbReference type="GO" id="GO:0003735">
    <property type="term" value="F:structural constituent of ribosome"/>
    <property type="evidence" value="ECO:0007669"/>
    <property type="project" value="InterPro"/>
</dbReference>
<evidence type="ECO:0000256" key="3">
    <source>
        <dbReference type="ARBA" id="ARBA00022884"/>
    </source>
</evidence>
<dbReference type="Gene3D" id="3.10.430.100">
    <property type="entry name" value="Ribosomal protein L9, C-terminal domain"/>
    <property type="match status" value="1"/>
</dbReference>
<keyword evidence="11" id="KW-1185">Reference proteome</keyword>
<keyword evidence="5 7" id="KW-0687">Ribonucleoprotein</keyword>
<dbReference type="AlphaFoldDB" id="A0A917DYX9"/>
<dbReference type="PANTHER" id="PTHR21368">
    <property type="entry name" value="50S RIBOSOMAL PROTEIN L9"/>
    <property type="match status" value="1"/>
</dbReference>
<dbReference type="Pfam" id="PF03948">
    <property type="entry name" value="Ribosomal_L9_C"/>
    <property type="match status" value="1"/>
</dbReference>
<dbReference type="GO" id="GO:0019843">
    <property type="term" value="F:rRNA binding"/>
    <property type="evidence" value="ECO:0007669"/>
    <property type="project" value="UniProtKB-UniRule"/>
</dbReference>
<accession>A0A917DYX9</accession>
<feature type="compositionally biased region" description="Acidic residues" evidence="8">
    <location>
        <begin position="168"/>
        <end position="192"/>
    </location>
</feature>
<dbReference type="SUPFAM" id="SSF55658">
    <property type="entry name" value="L9 N-domain-like"/>
    <property type="match status" value="1"/>
</dbReference>
<protein>
    <recommendedName>
        <fullName evidence="6 7">Large ribosomal subunit protein bL9</fullName>
    </recommendedName>
</protein>
<name>A0A917DYX9_9HYPH</name>
<reference evidence="10" key="2">
    <citation type="submission" date="2020-09" db="EMBL/GenBank/DDBJ databases">
        <authorList>
            <person name="Sun Q."/>
            <person name="Zhou Y."/>
        </authorList>
    </citation>
    <scope>NUCLEOTIDE SEQUENCE</scope>
    <source>
        <strain evidence="10">CGMCC 1.15367</strain>
    </source>
</reference>
<dbReference type="PROSITE" id="PS00651">
    <property type="entry name" value="RIBOSOMAL_L9"/>
    <property type="match status" value="1"/>
</dbReference>
<evidence type="ECO:0000256" key="6">
    <source>
        <dbReference type="ARBA" id="ARBA00035292"/>
    </source>
</evidence>
<dbReference type="InterPro" id="IPR020070">
    <property type="entry name" value="Ribosomal_bL9_N"/>
</dbReference>
<gene>
    <name evidence="7 10" type="primary">rplI</name>
    <name evidence="10" type="ORF">GCM10011390_00150</name>
</gene>
<dbReference type="InterPro" id="IPR020069">
    <property type="entry name" value="Ribosomal_bL9_C"/>
</dbReference>
<dbReference type="InterPro" id="IPR036791">
    <property type="entry name" value="Ribosomal_bL9_C_sf"/>
</dbReference>
<sequence length="192" mass="21161">MEVILLERIARLGQMGDTVRVKDGFARNYLLPSGRALRANEANRTKFESQKAELIARNEERKQEAFGVAGQLRGRTFVIVRSAGETGQLYGSVSARDVADLLNAEGVKVSRNAAQMKQPIKTIGLHPVLLSLHPEVELEVTFNIARSQDEADRQARGESLTSAAAIYGDDEEENYDEELVEEEEAGEEEASA</sequence>
<evidence type="ECO:0000256" key="5">
    <source>
        <dbReference type="ARBA" id="ARBA00023274"/>
    </source>
</evidence>
<evidence type="ECO:0000313" key="11">
    <source>
        <dbReference type="Proteomes" id="UP000644699"/>
    </source>
</evidence>
<comment type="similarity">
    <text evidence="1 7">Belongs to the bacterial ribosomal protein bL9 family.</text>
</comment>
<dbReference type="Proteomes" id="UP000644699">
    <property type="component" value="Unassembled WGS sequence"/>
</dbReference>
<keyword evidence="3 7" id="KW-0694">RNA-binding</keyword>
<evidence type="ECO:0000256" key="8">
    <source>
        <dbReference type="SAM" id="MobiDB-lite"/>
    </source>
</evidence>
<keyword evidence="4 7" id="KW-0689">Ribosomal protein</keyword>
<evidence type="ECO:0000259" key="9">
    <source>
        <dbReference type="PROSITE" id="PS00651"/>
    </source>
</evidence>
<comment type="function">
    <text evidence="7">Binds to the 23S rRNA.</text>
</comment>
<evidence type="ECO:0000313" key="10">
    <source>
        <dbReference type="EMBL" id="GGD85547.1"/>
    </source>
</evidence>
<dbReference type="InterPro" id="IPR020594">
    <property type="entry name" value="Ribosomal_bL9_bac/chp"/>
</dbReference>
<reference evidence="10" key="1">
    <citation type="journal article" date="2014" name="Int. J. Syst. Evol. Microbiol.">
        <title>Complete genome sequence of Corynebacterium casei LMG S-19264T (=DSM 44701T), isolated from a smear-ripened cheese.</title>
        <authorList>
            <consortium name="US DOE Joint Genome Institute (JGI-PGF)"/>
            <person name="Walter F."/>
            <person name="Albersmeier A."/>
            <person name="Kalinowski J."/>
            <person name="Ruckert C."/>
        </authorList>
    </citation>
    <scope>NUCLEOTIDE SEQUENCE</scope>
    <source>
        <strain evidence="10">CGMCC 1.15367</strain>
    </source>
</reference>
<keyword evidence="2 7" id="KW-0699">rRNA-binding</keyword>
<evidence type="ECO:0000256" key="1">
    <source>
        <dbReference type="ARBA" id="ARBA00010605"/>
    </source>
</evidence>
<evidence type="ECO:0000256" key="2">
    <source>
        <dbReference type="ARBA" id="ARBA00022730"/>
    </source>
</evidence>
<dbReference type="HAMAP" id="MF_00503">
    <property type="entry name" value="Ribosomal_bL9"/>
    <property type="match status" value="1"/>
</dbReference>
<dbReference type="SUPFAM" id="SSF55653">
    <property type="entry name" value="Ribosomal protein L9 C-domain"/>
    <property type="match status" value="1"/>
</dbReference>
<dbReference type="GO" id="GO:0006412">
    <property type="term" value="P:translation"/>
    <property type="evidence" value="ECO:0007669"/>
    <property type="project" value="UniProtKB-UniRule"/>
</dbReference>
<feature type="domain" description="Ribosomal protein L9" evidence="9">
    <location>
        <begin position="13"/>
        <end position="40"/>
    </location>
</feature>
<feature type="region of interest" description="Disordered" evidence="8">
    <location>
        <begin position="149"/>
        <end position="192"/>
    </location>
</feature>
<proteinExistence type="inferred from homology"/>
<dbReference type="Pfam" id="PF01281">
    <property type="entry name" value="Ribosomal_L9_N"/>
    <property type="match status" value="1"/>
</dbReference>
<dbReference type="GO" id="GO:0005840">
    <property type="term" value="C:ribosome"/>
    <property type="evidence" value="ECO:0007669"/>
    <property type="project" value="UniProtKB-KW"/>
</dbReference>